<dbReference type="CDD" id="cd06782">
    <property type="entry name" value="cpPDZ_CPP-like"/>
    <property type="match status" value="1"/>
</dbReference>
<keyword evidence="4 5" id="KW-0720">Serine protease</keyword>
<evidence type="ECO:0000313" key="9">
    <source>
        <dbReference type="Proteomes" id="UP000177960"/>
    </source>
</evidence>
<dbReference type="Gene3D" id="2.30.42.10">
    <property type="match status" value="1"/>
</dbReference>
<dbReference type="SMART" id="SM00228">
    <property type="entry name" value="PDZ"/>
    <property type="match status" value="1"/>
</dbReference>
<evidence type="ECO:0000259" key="7">
    <source>
        <dbReference type="PROSITE" id="PS50106"/>
    </source>
</evidence>
<dbReference type="PANTHER" id="PTHR32060:SF30">
    <property type="entry name" value="CARBOXY-TERMINAL PROCESSING PROTEASE CTPA"/>
    <property type="match status" value="1"/>
</dbReference>
<dbReference type="GO" id="GO:0006508">
    <property type="term" value="P:proteolysis"/>
    <property type="evidence" value="ECO:0007669"/>
    <property type="project" value="UniProtKB-KW"/>
</dbReference>
<accession>A0A1G1ZJV8</accession>
<dbReference type="InterPro" id="IPR005151">
    <property type="entry name" value="Tail-specific_protease"/>
</dbReference>
<dbReference type="InterPro" id="IPR001478">
    <property type="entry name" value="PDZ"/>
</dbReference>
<name>A0A1G1ZJV8_9BACT</name>
<feature type="transmembrane region" description="Helical" evidence="6">
    <location>
        <begin position="12"/>
        <end position="34"/>
    </location>
</feature>
<protein>
    <recommendedName>
        <fullName evidence="7">PDZ domain-containing protein</fullName>
    </recommendedName>
</protein>
<dbReference type="GO" id="GO:0007165">
    <property type="term" value="P:signal transduction"/>
    <property type="evidence" value="ECO:0007669"/>
    <property type="project" value="TreeGrafter"/>
</dbReference>
<dbReference type="Pfam" id="PF03572">
    <property type="entry name" value="Peptidase_S41"/>
    <property type="match status" value="1"/>
</dbReference>
<dbReference type="PROSITE" id="PS50106">
    <property type="entry name" value="PDZ"/>
    <property type="match status" value="1"/>
</dbReference>
<dbReference type="InterPro" id="IPR041489">
    <property type="entry name" value="PDZ_6"/>
</dbReference>
<dbReference type="InterPro" id="IPR036034">
    <property type="entry name" value="PDZ_sf"/>
</dbReference>
<comment type="similarity">
    <text evidence="1 5">Belongs to the peptidase S41A family.</text>
</comment>
<evidence type="ECO:0000256" key="1">
    <source>
        <dbReference type="ARBA" id="ARBA00009179"/>
    </source>
</evidence>
<dbReference type="InterPro" id="IPR029045">
    <property type="entry name" value="ClpP/crotonase-like_dom_sf"/>
</dbReference>
<dbReference type="Gene3D" id="3.90.226.10">
    <property type="entry name" value="2-enoyl-CoA Hydratase, Chain A, domain 1"/>
    <property type="match status" value="1"/>
</dbReference>
<dbReference type="GO" id="GO:0008236">
    <property type="term" value="F:serine-type peptidase activity"/>
    <property type="evidence" value="ECO:0007669"/>
    <property type="project" value="UniProtKB-KW"/>
</dbReference>
<keyword evidence="6" id="KW-0472">Membrane</keyword>
<proteinExistence type="inferred from homology"/>
<dbReference type="SUPFAM" id="SSF52096">
    <property type="entry name" value="ClpP/crotonase"/>
    <property type="match status" value="1"/>
</dbReference>
<dbReference type="SMART" id="SM00245">
    <property type="entry name" value="TSPc"/>
    <property type="match status" value="1"/>
</dbReference>
<dbReference type="Pfam" id="PF22694">
    <property type="entry name" value="CtpB_N-like"/>
    <property type="match status" value="1"/>
</dbReference>
<dbReference type="PANTHER" id="PTHR32060">
    <property type="entry name" value="TAIL-SPECIFIC PROTEASE"/>
    <property type="match status" value="1"/>
</dbReference>
<dbReference type="Proteomes" id="UP000177960">
    <property type="component" value="Unassembled WGS sequence"/>
</dbReference>
<dbReference type="GO" id="GO:0004175">
    <property type="term" value="F:endopeptidase activity"/>
    <property type="evidence" value="ECO:0007669"/>
    <property type="project" value="TreeGrafter"/>
</dbReference>
<evidence type="ECO:0000256" key="3">
    <source>
        <dbReference type="ARBA" id="ARBA00022801"/>
    </source>
</evidence>
<evidence type="ECO:0000256" key="6">
    <source>
        <dbReference type="SAM" id="Phobius"/>
    </source>
</evidence>
<gene>
    <name evidence="8" type="ORF">A3B92_02655</name>
</gene>
<dbReference type="AlphaFoldDB" id="A0A1G1ZJV8"/>
<dbReference type="SUPFAM" id="SSF50156">
    <property type="entry name" value="PDZ domain-like"/>
    <property type="match status" value="1"/>
</dbReference>
<evidence type="ECO:0000256" key="2">
    <source>
        <dbReference type="ARBA" id="ARBA00022670"/>
    </source>
</evidence>
<dbReference type="EMBL" id="MHJG01000003">
    <property type="protein sequence ID" value="OGY64406.1"/>
    <property type="molecule type" value="Genomic_DNA"/>
</dbReference>
<dbReference type="CDD" id="cd07560">
    <property type="entry name" value="Peptidase_S41_CPP"/>
    <property type="match status" value="1"/>
</dbReference>
<dbReference type="STRING" id="1798404.A3B92_02655"/>
<evidence type="ECO:0000256" key="5">
    <source>
        <dbReference type="RuleBase" id="RU004404"/>
    </source>
</evidence>
<evidence type="ECO:0000313" key="8">
    <source>
        <dbReference type="EMBL" id="OGY64406.1"/>
    </source>
</evidence>
<keyword evidence="2 5" id="KW-0645">Protease</keyword>
<dbReference type="Pfam" id="PF17820">
    <property type="entry name" value="PDZ_6"/>
    <property type="match status" value="1"/>
</dbReference>
<dbReference type="InterPro" id="IPR004447">
    <property type="entry name" value="Peptidase_S41A"/>
</dbReference>
<dbReference type="InterPro" id="IPR055210">
    <property type="entry name" value="CtpA/B_N"/>
</dbReference>
<sequence>MNRIFKEKAEKIVLAAILFILALIIGAGAFYFGYQKGLETPKTIVIENVSNINSGGEIDANFGIFWEAWDLIKREYFKGGKIVDKDLVYGAITGLVNSLGDPNTVFLPPEDSKKFEEDVNGNFGGIGAEIGIKEKQLVIIAPLKGNPAEKAGLKAGDKILAINEKNASGLDVSEAVKKIRGEIGTAVTLAILREGWEKPQDFKIIRDNIEIPTMEWSIIQKDDKKFIHLKLFSFNQNAPTVFYKAVLIVLYERPDGIILDLRNNPGGFLEVAINIAGWFLDRGDIVATEKFRNQEEVVFRASGNAALKNIPMVILVNKGSASASEILAGALRAQIKTKLVGETTFGKGTVQELRNLSDNSTVKLTVANWLLPDGTLIDEKGIKPDIEVELKDEDAEKGRDPQLDKAVEVILREIKVIAQ</sequence>
<keyword evidence="6" id="KW-1133">Transmembrane helix</keyword>
<dbReference type="NCBIfam" id="TIGR00225">
    <property type="entry name" value="prc"/>
    <property type="match status" value="1"/>
</dbReference>
<keyword evidence="6" id="KW-0812">Transmembrane</keyword>
<feature type="domain" description="PDZ" evidence="7">
    <location>
        <begin position="112"/>
        <end position="180"/>
    </location>
</feature>
<dbReference type="Gene3D" id="3.30.750.44">
    <property type="match status" value="1"/>
</dbReference>
<evidence type="ECO:0000256" key="4">
    <source>
        <dbReference type="ARBA" id="ARBA00022825"/>
    </source>
</evidence>
<organism evidence="8 9">
    <name type="scientific">Candidatus Harrisonbacteria bacterium RIFCSPHIGHO2_02_FULL_42_16</name>
    <dbReference type="NCBI Taxonomy" id="1798404"/>
    <lineage>
        <taxon>Bacteria</taxon>
        <taxon>Candidatus Harrisoniibacteriota</taxon>
    </lineage>
</organism>
<comment type="caution">
    <text evidence="8">The sequence shown here is derived from an EMBL/GenBank/DDBJ whole genome shotgun (WGS) entry which is preliminary data.</text>
</comment>
<reference evidence="8 9" key="1">
    <citation type="journal article" date="2016" name="Nat. Commun.">
        <title>Thousands of microbial genomes shed light on interconnected biogeochemical processes in an aquifer system.</title>
        <authorList>
            <person name="Anantharaman K."/>
            <person name="Brown C.T."/>
            <person name="Hug L.A."/>
            <person name="Sharon I."/>
            <person name="Castelle C.J."/>
            <person name="Probst A.J."/>
            <person name="Thomas B.C."/>
            <person name="Singh A."/>
            <person name="Wilkins M.J."/>
            <person name="Karaoz U."/>
            <person name="Brodie E.L."/>
            <person name="Williams K.H."/>
            <person name="Hubbard S.S."/>
            <person name="Banfield J.F."/>
        </authorList>
    </citation>
    <scope>NUCLEOTIDE SEQUENCE [LARGE SCALE GENOMIC DNA]</scope>
</reference>
<keyword evidence="3 5" id="KW-0378">Hydrolase</keyword>
<dbReference type="GO" id="GO:0030288">
    <property type="term" value="C:outer membrane-bounded periplasmic space"/>
    <property type="evidence" value="ECO:0007669"/>
    <property type="project" value="TreeGrafter"/>
</dbReference>
<dbReference type="FunFam" id="2.30.42.10:FF:000063">
    <property type="entry name" value="Peptidase, S41 family"/>
    <property type="match status" value="1"/>
</dbReference>